<evidence type="ECO:0000256" key="1">
    <source>
        <dbReference type="ARBA" id="ARBA00005298"/>
    </source>
</evidence>
<evidence type="ECO:0000313" key="4">
    <source>
        <dbReference type="Ensembl" id="ENSORLP00020029946.1"/>
    </source>
</evidence>
<dbReference type="GO" id="GO:0007399">
    <property type="term" value="P:nervous system development"/>
    <property type="evidence" value="ECO:0007669"/>
    <property type="project" value="UniProtKB-ARBA"/>
</dbReference>
<dbReference type="Proteomes" id="UP000265180">
    <property type="component" value="Chromosome 9"/>
</dbReference>
<reference evidence="4" key="4">
    <citation type="submission" date="2025-09" db="UniProtKB">
        <authorList>
            <consortium name="Ensembl"/>
        </authorList>
    </citation>
    <scope>IDENTIFICATION</scope>
    <source>
        <strain evidence="4">HNI</strain>
    </source>
</reference>
<dbReference type="PANTHER" id="PTHR11188">
    <property type="entry name" value="ARRESTIN DOMAIN CONTAINING PROTEIN"/>
    <property type="match status" value="1"/>
</dbReference>
<sequence>MVKLKLTSEASHLEKNSTNKQTHPGGSSDLKSPESEGEPEDGSAKPDIEDSQAAVVRIQVICAHAADVMGKLQEFEIEFDKKKEVYSPGESISGIVRVRLSQAVQCKAVKVNCNGFCGISSKENDVAWAVEEQYFNSTVSVADKGTLKEGETVFPFKFLISATAPTSFKGSYGRIVYRVRAFIEKPGFSKDYTAEKPFYLHSILNLNELPDVWGINSSEVSQQFTYMLMKTGTIVLRAQTDMKGYTPNQIIQVMASVHNQSGKSTGNISASLVQRVTYEMKKPIYDIKTIAEVEGGSVKGGKEMEWEEKIIIPPLPQSSLAGCELIRIDYYVKVSLKSPEVVLTLPVHIGNVALSKKSRSTKKPEAPSSSNDAPDSKASSSSPSPSLPAPKPAPRPIPRSRMSSHNPPSAPPVDYYPASEGGNVTNEDLNKRQSQLVSPNAFSYAPGLFFPPNLPPNGPAAEPPGAAGASALYPPLNTASSVAAPHILPPGYATSAYPHEAPPSYDESCNT</sequence>
<reference evidence="4" key="3">
    <citation type="submission" date="2025-08" db="UniProtKB">
        <authorList>
            <consortium name="Ensembl"/>
        </authorList>
    </citation>
    <scope>IDENTIFICATION</scope>
    <source>
        <strain evidence="4">HNI</strain>
    </source>
</reference>
<evidence type="ECO:0000256" key="2">
    <source>
        <dbReference type="SAM" id="MobiDB-lite"/>
    </source>
</evidence>
<feature type="compositionally biased region" description="Pro residues" evidence="2">
    <location>
        <begin position="385"/>
        <end position="397"/>
    </location>
</feature>
<evidence type="ECO:0000313" key="5">
    <source>
        <dbReference type="Proteomes" id="UP000265180"/>
    </source>
</evidence>
<feature type="region of interest" description="Disordered" evidence="2">
    <location>
        <begin position="356"/>
        <end position="511"/>
    </location>
</feature>
<dbReference type="InterPro" id="IPR011021">
    <property type="entry name" value="Arrestin-like_N"/>
</dbReference>
<evidence type="ECO:0000259" key="3">
    <source>
        <dbReference type="SMART" id="SM01017"/>
    </source>
</evidence>
<dbReference type="Ensembl" id="ENSORLT00020032535.1">
    <property type="protein sequence ID" value="ENSORLP00020029946.1"/>
    <property type="gene ID" value="ENSORLG00020014150.1"/>
</dbReference>
<dbReference type="Pfam" id="PF00339">
    <property type="entry name" value="Arrestin_N"/>
    <property type="match status" value="1"/>
</dbReference>
<dbReference type="SUPFAM" id="SSF81296">
    <property type="entry name" value="E set domains"/>
    <property type="match status" value="2"/>
</dbReference>
<feature type="compositionally biased region" description="Low complexity" evidence="2">
    <location>
        <begin position="366"/>
        <end position="384"/>
    </location>
</feature>
<proteinExistence type="inferred from homology"/>
<dbReference type="InterPro" id="IPR014752">
    <property type="entry name" value="Arrestin-like_C"/>
</dbReference>
<dbReference type="AlphaFoldDB" id="A0A3P9MA78"/>
<organism evidence="4 5">
    <name type="scientific">Oryzias latipes</name>
    <name type="common">Japanese rice fish</name>
    <name type="synonym">Japanese killifish</name>
    <dbReference type="NCBI Taxonomy" id="8090"/>
    <lineage>
        <taxon>Eukaryota</taxon>
        <taxon>Metazoa</taxon>
        <taxon>Chordata</taxon>
        <taxon>Craniata</taxon>
        <taxon>Vertebrata</taxon>
        <taxon>Euteleostomi</taxon>
        <taxon>Actinopterygii</taxon>
        <taxon>Neopterygii</taxon>
        <taxon>Teleostei</taxon>
        <taxon>Neoteleostei</taxon>
        <taxon>Acanthomorphata</taxon>
        <taxon>Ovalentaria</taxon>
        <taxon>Atherinomorphae</taxon>
        <taxon>Beloniformes</taxon>
        <taxon>Adrianichthyidae</taxon>
        <taxon>Oryziinae</taxon>
        <taxon>Oryzias</taxon>
    </lineage>
</organism>
<dbReference type="InterPro" id="IPR014756">
    <property type="entry name" value="Ig_E-set"/>
</dbReference>
<dbReference type="InterPro" id="IPR050357">
    <property type="entry name" value="Arrestin_domain-protein"/>
</dbReference>
<name>A0A3P9MA78_ORYLA</name>
<comment type="similarity">
    <text evidence="1">Belongs to the arrestin family.</text>
</comment>
<dbReference type="PANTHER" id="PTHR11188:SF176">
    <property type="entry name" value="ARRESTIN DOMAIN-CONTAINING PROTEIN 1"/>
    <property type="match status" value="1"/>
</dbReference>
<dbReference type="Gene3D" id="2.60.40.640">
    <property type="match status" value="2"/>
</dbReference>
<reference evidence="4 5" key="2">
    <citation type="submission" date="2017-04" db="EMBL/GenBank/DDBJ databases">
        <title>CpG methylation of centromeres and impact of large insertions on vertebrate speciation.</title>
        <authorList>
            <person name="Ichikawa K."/>
            <person name="Yoshimura J."/>
            <person name="Morishita S."/>
        </authorList>
    </citation>
    <scope>NUCLEOTIDE SEQUENCE</scope>
    <source>
        <strain evidence="4 5">HNI</strain>
    </source>
</reference>
<feature type="compositionally biased region" description="Polar residues" evidence="2">
    <location>
        <begin position="422"/>
        <end position="441"/>
    </location>
</feature>
<reference key="1">
    <citation type="journal article" date="2007" name="Nature">
        <title>The medaka draft genome and insights into vertebrate genome evolution.</title>
        <authorList>
            <person name="Kasahara M."/>
            <person name="Naruse K."/>
            <person name="Sasaki S."/>
            <person name="Nakatani Y."/>
            <person name="Qu W."/>
            <person name="Ahsan B."/>
            <person name="Yamada T."/>
            <person name="Nagayasu Y."/>
            <person name="Doi K."/>
            <person name="Kasai Y."/>
            <person name="Jindo T."/>
            <person name="Kobayashi D."/>
            <person name="Shimada A."/>
            <person name="Toyoda A."/>
            <person name="Kuroki Y."/>
            <person name="Fujiyama A."/>
            <person name="Sasaki T."/>
            <person name="Shimizu A."/>
            <person name="Asakawa S."/>
            <person name="Shimizu N."/>
            <person name="Hashimoto S."/>
            <person name="Yang J."/>
            <person name="Lee Y."/>
            <person name="Matsushima K."/>
            <person name="Sugano S."/>
            <person name="Sakaizumi M."/>
            <person name="Narita T."/>
            <person name="Ohishi K."/>
            <person name="Haga S."/>
            <person name="Ohta F."/>
            <person name="Nomoto H."/>
            <person name="Nogata K."/>
            <person name="Morishita T."/>
            <person name="Endo T."/>
            <person name="Shin-I T."/>
            <person name="Takeda H."/>
            <person name="Morishita S."/>
            <person name="Kohara Y."/>
        </authorList>
    </citation>
    <scope>NUCLEOTIDE SEQUENCE [LARGE SCALE GENOMIC DNA]</scope>
    <source>
        <strain>Hd-rR</strain>
    </source>
</reference>
<dbReference type="Pfam" id="PF02752">
    <property type="entry name" value="Arrestin_C"/>
    <property type="match status" value="1"/>
</dbReference>
<accession>A0A3P9MA78</accession>
<feature type="domain" description="Arrestin C-terminal-like" evidence="3">
    <location>
        <begin position="230"/>
        <end position="354"/>
    </location>
</feature>
<dbReference type="SMART" id="SM01017">
    <property type="entry name" value="Arrestin_C"/>
    <property type="match status" value="1"/>
</dbReference>
<dbReference type="InterPro" id="IPR011022">
    <property type="entry name" value="Arrestin_C-like"/>
</dbReference>
<protein>
    <recommendedName>
        <fullName evidence="3">Arrestin C-terminal-like domain-containing protein</fullName>
    </recommendedName>
</protein>
<feature type="compositionally biased region" description="Pro residues" evidence="2">
    <location>
        <begin position="452"/>
        <end position="462"/>
    </location>
</feature>
<feature type="region of interest" description="Disordered" evidence="2">
    <location>
        <begin position="1"/>
        <end position="47"/>
    </location>
</feature>